<dbReference type="EMBL" id="BJMH01000001">
    <property type="protein sequence ID" value="GEB30423.1"/>
    <property type="molecule type" value="Genomic_DNA"/>
</dbReference>
<dbReference type="AlphaFoldDB" id="A0A4Y3PA26"/>
<accession>A0A4Y3PA26</accession>
<evidence type="ECO:0000259" key="1">
    <source>
        <dbReference type="PROSITE" id="PS51186"/>
    </source>
</evidence>
<proteinExistence type="predicted"/>
<keyword evidence="2" id="KW-0808">Transferase</keyword>
<dbReference type="Proteomes" id="UP000316882">
    <property type="component" value="Unassembled WGS sequence"/>
</dbReference>
<gene>
    <name evidence="2" type="ORF">BPA01_00030</name>
</gene>
<evidence type="ECO:0000313" key="2">
    <source>
        <dbReference type="EMBL" id="GEB30423.1"/>
    </source>
</evidence>
<dbReference type="RefSeq" id="WP_122962728.1">
    <property type="nucleotide sequence ID" value="NZ_BJMH01000001.1"/>
</dbReference>
<reference evidence="2 3" key="1">
    <citation type="submission" date="2019-06" db="EMBL/GenBank/DDBJ databases">
        <title>Whole genome shotgun sequence of Brevibacillus parabrevis NBRC 12334.</title>
        <authorList>
            <person name="Hosoyama A."/>
            <person name="Uohara A."/>
            <person name="Ohji S."/>
            <person name="Ichikawa N."/>
        </authorList>
    </citation>
    <scope>NUCLEOTIDE SEQUENCE [LARGE SCALE GENOMIC DNA]</scope>
    <source>
        <strain evidence="2 3">NBRC 12334</strain>
    </source>
</reference>
<dbReference type="Gene3D" id="3.40.630.30">
    <property type="match status" value="1"/>
</dbReference>
<dbReference type="GO" id="GO:0016747">
    <property type="term" value="F:acyltransferase activity, transferring groups other than amino-acyl groups"/>
    <property type="evidence" value="ECO:0007669"/>
    <property type="project" value="InterPro"/>
</dbReference>
<dbReference type="STRING" id="54914.AV540_12880"/>
<comment type="caution">
    <text evidence="2">The sequence shown here is derived from an EMBL/GenBank/DDBJ whole genome shotgun (WGS) entry which is preliminary data.</text>
</comment>
<protein>
    <submittedName>
        <fullName evidence="2">N-acetyltransferase</fullName>
    </submittedName>
</protein>
<sequence>MHIQRLQADQPYLSQIVRLWNDNAQETADCSLSEEEVEAIGQQLADYVQSPYGMVHIAVDDEQKLVGYGLASLKKDMLTEEYIGQVDELYVVPAYRKQKAGQAIFHSLKSWLENQNVVAIQVFVDVDNASAQAFWERTGFSKEFYVMSEEE</sequence>
<dbReference type="InterPro" id="IPR016181">
    <property type="entry name" value="Acyl_CoA_acyltransferase"/>
</dbReference>
<evidence type="ECO:0000313" key="3">
    <source>
        <dbReference type="Proteomes" id="UP000316882"/>
    </source>
</evidence>
<dbReference type="Pfam" id="PF00583">
    <property type="entry name" value="Acetyltransf_1"/>
    <property type="match status" value="1"/>
</dbReference>
<dbReference type="CDD" id="cd04301">
    <property type="entry name" value="NAT_SF"/>
    <property type="match status" value="1"/>
</dbReference>
<dbReference type="PANTHER" id="PTHR43072:SF60">
    <property type="entry name" value="L-2,4-DIAMINOBUTYRIC ACID ACETYLTRANSFERASE"/>
    <property type="match status" value="1"/>
</dbReference>
<dbReference type="PROSITE" id="PS51186">
    <property type="entry name" value="GNAT"/>
    <property type="match status" value="1"/>
</dbReference>
<organism evidence="2 3">
    <name type="scientific">Brevibacillus parabrevis</name>
    <dbReference type="NCBI Taxonomy" id="54914"/>
    <lineage>
        <taxon>Bacteria</taxon>
        <taxon>Bacillati</taxon>
        <taxon>Bacillota</taxon>
        <taxon>Bacilli</taxon>
        <taxon>Bacillales</taxon>
        <taxon>Paenibacillaceae</taxon>
        <taxon>Brevibacillus</taxon>
    </lineage>
</organism>
<dbReference type="PANTHER" id="PTHR43072">
    <property type="entry name" value="N-ACETYLTRANSFERASE"/>
    <property type="match status" value="1"/>
</dbReference>
<keyword evidence="3" id="KW-1185">Reference proteome</keyword>
<feature type="domain" description="N-acetyltransferase" evidence="1">
    <location>
        <begin position="1"/>
        <end position="151"/>
    </location>
</feature>
<dbReference type="InterPro" id="IPR000182">
    <property type="entry name" value="GNAT_dom"/>
</dbReference>
<name>A0A4Y3PA26_BREPA</name>
<dbReference type="SUPFAM" id="SSF55729">
    <property type="entry name" value="Acyl-CoA N-acyltransferases (Nat)"/>
    <property type="match status" value="1"/>
</dbReference>